<reference evidence="1 2" key="1">
    <citation type="submission" date="2013-08" db="EMBL/GenBank/DDBJ databases">
        <title>Genomic analysis of Lysobacter defluvii.</title>
        <authorList>
            <person name="Wang Q."/>
            <person name="Wang G."/>
        </authorList>
    </citation>
    <scope>NUCLEOTIDE SEQUENCE [LARGE SCALE GENOMIC DNA]</scope>
    <source>
        <strain evidence="1 2">IMMIB APB-9</strain>
    </source>
</reference>
<keyword evidence="2" id="KW-1185">Reference proteome</keyword>
<feature type="non-terminal residue" evidence="1">
    <location>
        <position position="1"/>
    </location>
</feature>
<dbReference type="Proteomes" id="UP000030003">
    <property type="component" value="Unassembled WGS sequence"/>
</dbReference>
<proteinExistence type="predicted"/>
<protein>
    <submittedName>
        <fullName evidence="1">Sporulation protein</fullName>
    </submittedName>
</protein>
<dbReference type="STRING" id="1385515.GCA_000423325_01325"/>
<evidence type="ECO:0000313" key="2">
    <source>
        <dbReference type="Proteomes" id="UP000030003"/>
    </source>
</evidence>
<organism evidence="1 2">
    <name type="scientific">Lysobacter defluvii IMMIB APB-9 = DSM 18482</name>
    <dbReference type="NCBI Taxonomy" id="1385515"/>
    <lineage>
        <taxon>Bacteria</taxon>
        <taxon>Pseudomonadati</taxon>
        <taxon>Pseudomonadota</taxon>
        <taxon>Gammaproteobacteria</taxon>
        <taxon>Lysobacterales</taxon>
        <taxon>Lysobacteraceae</taxon>
        <taxon>Novilysobacter</taxon>
    </lineage>
</organism>
<dbReference type="AlphaFoldDB" id="A0A0A0M8B5"/>
<dbReference type="EMBL" id="AVBH01000021">
    <property type="protein sequence ID" value="KGO99320.1"/>
    <property type="molecule type" value="Genomic_DNA"/>
</dbReference>
<sequence length="93" mass="9817">GFDDYYVMREGVDEGVVALGMYRDRARAEARAADLRGAGFGVRVEPFGGGEAEYWVDARVRAGFDAGAAGERLGAAQVLEDGCAAEVDADVAR</sequence>
<name>A0A0A0M8B5_9GAMM</name>
<accession>A0A0A0M8B5</accession>
<gene>
    <name evidence="1" type="ORF">N791_09395</name>
</gene>
<comment type="caution">
    <text evidence="1">The sequence shown here is derived from an EMBL/GenBank/DDBJ whole genome shotgun (WGS) entry which is preliminary data.</text>
</comment>
<evidence type="ECO:0000313" key="1">
    <source>
        <dbReference type="EMBL" id="KGO99320.1"/>
    </source>
</evidence>